<evidence type="ECO:0000256" key="1">
    <source>
        <dbReference type="ARBA" id="ARBA00004141"/>
    </source>
</evidence>
<evidence type="ECO:0000256" key="13">
    <source>
        <dbReference type="ARBA" id="ARBA00037785"/>
    </source>
</evidence>
<organism evidence="17 18">
    <name type="scientific">Leptotrombidium deliense</name>
    <dbReference type="NCBI Taxonomy" id="299467"/>
    <lineage>
        <taxon>Eukaryota</taxon>
        <taxon>Metazoa</taxon>
        <taxon>Ecdysozoa</taxon>
        <taxon>Arthropoda</taxon>
        <taxon>Chelicerata</taxon>
        <taxon>Arachnida</taxon>
        <taxon>Acari</taxon>
        <taxon>Acariformes</taxon>
        <taxon>Trombidiformes</taxon>
        <taxon>Prostigmata</taxon>
        <taxon>Anystina</taxon>
        <taxon>Parasitengona</taxon>
        <taxon>Trombiculoidea</taxon>
        <taxon>Trombiculidae</taxon>
        <taxon>Leptotrombidium</taxon>
    </lineage>
</organism>
<dbReference type="GO" id="GO:0089718">
    <property type="term" value="P:amino acid import across plasma membrane"/>
    <property type="evidence" value="ECO:0007669"/>
    <property type="project" value="TreeGrafter"/>
</dbReference>
<dbReference type="InterPro" id="IPR037272">
    <property type="entry name" value="SNS_sf"/>
</dbReference>
<evidence type="ECO:0000256" key="7">
    <source>
        <dbReference type="ARBA" id="ARBA00022989"/>
    </source>
</evidence>
<feature type="transmembrane region" description="Helical" evidence="16">
    <location>
        <begin position="139"/>
        <end position="163"/>
    </location>
</feature>
<feature type="transmembrane region" description="Helical" evidence="16">
    <location>
        <begin position="169"/>
        <end position="192"/>
    </location>
</feature>
<dbReference type="GO" id="GO:0046872">
    <property type="term" value="F:metal ion binding"/>
    <property type="evidence" value="ECO:0007669"/>
    <property type="project" value="UniProtKB-KW"/>
</dbReference>
<evidence type="ECO:0000256" key="5">
    <source>
        <dbReference type="ARBA" id="ARBA00022847"/>
    </source>
</evidence>
<evidence type="ECO:0000256" key="9">
    <source>
        <dbReference type="ARBA" id="ARBA00023065"/>
    </source>
</evidence>
<evidence type="ECO:0000256" key="10">
    <source>
        <dbReference type="ARBA" id="ARBA00023136"/>
    </source>
</evidence>
<dbReference type="PANTHER" id="PTHR11616">
    <property type="entry name" value="SODIUM/CHLORIDE DEPENDENT TRANSPORTER"/>
    <property type="match status" value="1"/>
</dbReference>
<dbReference type="InterPro" id="IPR000175">
    <property type="entry name" value="Na/ntran_symport"/>
</dbReference>
<dbReference type="PROSITE" id="PS50267">
    <property type="entry name" value="NA_NEUROTRAN_SYMP_3"/>
    <property type="match status" value="1"/>
</dbReference>
<dbReference type="OrthoDB" id="6581954at2759"/>
<dbReference type="STRING" id="299467.A0A443SHC5"/>
<comment type="caution">
    <text evidence="17">The sequence shown here is derived from an EMBL/GenBank/DDBJ whole genome shotgun (WGS) entry which is preliminary data.</text>
</comment>
<dbReference type="GO" id="GO:0005283">
    <property type="term" value="F:amino acid:sodium symporter activity"/>
    <property type="evidence" value="ECO:0007669"/>
    <property type="project" value="TreeGrafter"/>
</dbReference>
<feature type="non-terminal residue" evidence="17">
    <location>
        <position position="1"/>
    </location>
</feature>
<evidence type="ECO:0000256" key="4">
    <source>
        <dbReference type="ARBA" id="ARBA00022692"/>
    </source>
</evidence>
<keyword evidence="12" id="KW-0739">Sodium transport</keyword>
<evidence type="ECO:0000256" key="3">
    <source>
        <dbReference type="ARBA" id="ARBA00022448"/>
    </source>
</evidence>
<dbReference type="AlphaFoldDB" id="A0A443SHC5"/>
<keyword evidence="9" id="KW-0406">Ion transport</keyword>
<dbReference type="GO" id="GO:0015179">
    <property type="term" value="F:L-amino acid transmembrane transporter activity"/>
    <property type="evidence" value="ECO:0007669"/>
    <property type="project" value="TreeGrafter"/>
</dbReference>
<keyword evidence="3" id="KW-0813">Transport</keyword>
<keyword evidence="7 16" id="KW-1133">Transmembrane helix</keyword>
<dbReference type="Proteomes" id="UP000288716">
    <property type="component" value="Unassembled WGS sequence"/>
</dbReference>
<evidence type="ECO:0000256" key="2">
    <source>
        <dbReference type="ARBA" id="ARBA00006459"/>
    </source>
</evidence>
<dbReference type="GO" id="GO:0005886">
    <property type="term" value="C:plasma membrane"/>
    <property type="evidence" value="ECO:0007669"/>
    <property type="project" value="TreeGrafter"/>
</dbReference>
<keyword evidence="5" id="KW-0769">Symport</keyword>
<feature type="binding site" evidence="15">
    <location>
        <position position="12"/>
    </location>
    <ligand>
        <name>Na(+)</name>
        <dbReference type="ChEBI" id="CHEBI:29101"/>
        <label>1</label>
    </ligand>
</feature>
<evidence type="ECO:0000256" key="8">
    <source>
        <dbReference type="ARBA" id="ARBA00023053"/>
    </source>
</evidence>
<dbReference type="Pfam" id="PF00209">
    <property type="entry name" value="SNF"/>
    <property type="match status" value="1"/>
</dbReference>
<feature type="transmembrane region" description="Helical" evidence="16">
    <location>
        <begin position="6"/>
        <end position="26"/>
    </location>
</feature>
<feature type="transmembrane region" description="Helical" evidence="16">
    <location>
        <begin position="97"/>
        <end position="118"/>
    </location>
</feature>
<feature type="binding site" evidence="15">
    <location>
        <position position="113"/>
    </location>
    <ligand>
        <name>Na(+)</name>
        <dbReference type="ChEBI" id="CHEBI:29101"/>
        <label>1</label>
    </ligand>
</feature>
<accession>A0A443SHC5</accession>
<gene>
    <name evidence="17" type="ORF">B4U80_09847</name>
</gene>
<feature type="binding site" evidence="15">
    <location>
        <position position="109"/>
    </location>
    <ligand>
        <name>Na(+)</name>
        <dbReference type="ChEBI" id="CHEBI:29101"/>
        <label>1</label>
    </ligand>
</feature>
<comment type="subcellular location">
    <subcellularLocation>
        <location evidence="1">Membrane</location>
        <topology evidence="1">Multi-pass membrane protein</topology>
    </subcellularLocation>
</comment>
<evidence type="ECO:0000256" key="12">
    <source>
        <dbReference type="ARBA" id="ARBA00023201"/>
    </source>
</evidence>
<protein>
    <recommendedName>
        <fullName evidence="14">Sodium-dependent nutrient amino acid transporter 1</fullName>
    </recommendedName>
</protein>
<feature type="transmembrane region" description="Helical" evidence="16">
    <location>
        <begin position="38"/>
        <end position="62"/>
    </location>
</feature>
<dbReference type="EMBL" id="NCKV01002376">
    <property type="protein sequence ID" value="RWS26933.1"/>
    <property type="molecule type" value="Genomic_DNA"/>
</dbReference>
<keyword evidence="18" id="KW-1185">Reference proteome</keyword>
<evidence type="ECO:0000313" key="18">
    <source>
        <dbReference type="Proteomes" id="UP000288716"/>
    </source>
</evidence>
<keyword evidence="8 15" id="KW-0915">Sodium</keyword>
<evidence type="ECO:0000256" key="14">
    <source>
        <dbReference type="ARBA" id="ARBA00040215"/>
    </source>
</evidence>
<evidence type="ECO:0000256" key="6">
    <source>
        <dbReference type="ARBA" id="ARBA00022970"/>
    </source>
</evidence>
<evidence type="ECO:0000256" key="16">
    <source>
        <dbReference type="SAM" id="Phobius"/>
    </source>
</evidence>
<evidence type="ECO:0000256" key="11">
    <source>
        <dbReference type="ARBA" id="ARBA00023180"/>
    </source>
</evidence>
<dbReference type="VEuPathDB" id="VectorBase:LDEU005107"/>
<feature type="transmembrane region" description="Helical" evidence="16">
    <location>
        <begin position="213"/>
        <end position="232"/>
    </location>
</feature>
<keyword evidence="6" id="KW-0029">Amino-acid transport</keyword>
<evidence type="ECO:0000256" key="15">
    <source>
        <dbReference type="PIRSR" id="PIRSR600175-1"/>
    </source>
</evidence>
<dbReference type="PRINTS" id="PR00176">
    <property type="entry name" value="NANEUSMPORT"/>
</dbReference>
<proteinExistence type="inferred from homology"/>
<keyword evidence="4 16" id="KW-0812">Transmembrane</keyword>
<reference evidence="17 18" key="1">
    <citation type="journal article" date="2018" name="Gigascience">
        <title>Genomes of trombidid mites reveal novel predicted allergens and laterally-transferred genes associated with secondary metabolism.</title>
        <authorList>
            <person name="Dong X."/>
            <person name="Chaisiri K."/>
            <person name="Xia D."/>
            <person name="Armstrong S.D."/>
            <person name="Fang Y."/>
            <person name="Donnelly M.J."/>
            <person name="Kadowaki T."/>
            <person name="McGarry J.W."/>
            <person name="Darby A.C."/>
            <person name="Makepeace B.L."/>
        </authorList>
    </citation>
    <scope>NUCLEOTIDE SEQUENCE [LARGE SCALE GENOMIC DNA]</scope>
    <source>
        <strain evidence="17">UoL-UT</strain>
    </source>
</reference>
<comment type="similarity">
    <text evidence="2">Belongs to the sodium:neurotransmitter symporter (SNF) (TC 2.A.22) family.</text>
</comment>
<dbReference type="PANTHER" id="PTHR11616:SF321">
    <property type="entry name" value="SODIUM-DEPENDENT NUTRIENT AMINO ACID TRANSPORTER 1-RELATED"/>
    <property type="match status" value="1"/>
</dbReference>
<comment type="function">
    <text evidence="13">Unusual broad substrate spectrum amino acid:sodium cotransporter that promotes absorption of the D isomers of essential amino acids. Neutral amino acids are the preferred substrates, especially methionine and phenylalanine.</text>
</comment>
<keyword evidence="10 16" id="KW-0472">Membrane</keyword>
<keyword evidence="15" id="KW-0479">Metal-binding</keyword>
<feature type="binding site" evidence="15">
    <location>
        <position position="112"/>
    </location>
    <ligand>
        <name>Na(+)</name>
        <dbReference type="ChEBI" id="CHEBI:29101"/>
        <label>1</label>
    </ligand>
</feature>
<dbReference type="SUPFAM" id="SSF161070">
    <property type="entry name" value="SNF-like"/>
    <property type="match status" value="1"/>
</dbReference>
<keyword evidence="11" id="KW-0325">Glycoprotein</keyword>
<evidence type="ECO:0000313" key="17">
    <source>
        <dbReference type="EMBL" id="RWS26933.1"/>
    </source>
</evidence>
<feature type="transmembrane region" description="Helical" evidence="16">
    <location>
        <begin position="252"/>
        <end position="272"/>
    </location>
</feature>
<sequence>VWQAAASQMFFSLSISSGGLIMYSSYNDFRHNIFKDAMIVSVLDTATSLIAGLVIFSVLGAMSHELGLHVKDVVNSGPGLAFVAYPEALTRLPVPQLWSVLFFLMLFTLGLDSEFAMLENVLTSISDEIDFVRRHKLKFTVSLSIICFILGLPCVTRGGQYVFEIMDYYGGGISLVFIAVFECIAISWIYGFKNIAMDINFMLNKTLGAYWKLTWKFTSPIILAFISIYSLINHTPLHYGEYDFPEWADVIGWFLTALIVLQIPLWAVIAIFKQRKGDSVMEKVKLTMKPSDIWGPKDNATCDEWRQLKNERNHVCIVKHMEKKCRVEPAILSRFEKLKGSENIAYKPDERY</sequence>
<name>A0A443SHC5_9ACAR</name>